<evidence type="ECO:0000256" key="1">
    <source>
        <dbReference type="SAM" id="MobiDB-lite"/>
    </source>
</evidence>
<accession>A0A0R3R367</accession>
<evidence type="ECO:0000313" key="3">
    <source>
        <dbReference type="Proteomes" id="UP000280834"/>
    </source>
</evidence>
<gene>
    <name evidence="2" type="ORF">BTMF_LOCUS12453</name>
</gene>
<organism evidence="4">
    <name type="scientific">Brugia timori</name>
    <dbReference type="NCBI Taxonomy" id="42155"/>
    <lineage>
        <taxon>Eukaryota</taxon>
        <taxon>Metazoa</taxon>
        <taxon>Ecdysozoa</taxon>
        <taxon>Nematoda</taxon>
        <taxon>Chromadorea</taxon>
        <taxon>Rhabditida</taxon>
        <taxon>Spirurina</taxon>
        <taxon>Spiruromorpha</taxon>
        <taxon>Filarioidea</taxon>
        <taxon>Onchocercidae</taxon>
        <taxon>Brugia</taxon>
    </lineage>
</organism>
<dbReference type="WBParaSite" id="BTMF_0001445701-mRNA-1">
    <property type="protein sequence ID" value="BTMF_0001445701-mRNA-1"/>
    <property type="gene ID" value="BTMF_0001445701"/>
</dbReference>
<reference evidence="4" key="1">
    <citation type="submission" date="2017-02" db="UniProtKB">
        <authorList>
            <consortium name="WormBaseParasite"/>
        </authorList>
    </citation>
    <scope>IDENTIFICATION</scope>
</reference>
<feature type="region of interest" description="Disordered" evidence="1">
    <location>
        <begin position="9"/>
        <end position="76"/>
    </location>
</feature>
<evidence type="ECO:0000313" key="4">
    <source>
        <dbReference type="WBParaSite" id="BTMF_0001445701-mRNA-1"/>
    </source>
</evidence>
<sequence length="136" mass="14859">MSSFLAIMQKTEPGGHRVRRAAPGVRSGRARGGFAAARAPVGSRPPGPYGTHRPQFAQRSHSTPMTVRHLDTPSHGQCQVRSLTGAVHLQNDNGGVQRSAQCGQKPHAEHKDKSWLDLDVQYILRQRKLGLTILLV</sequence>
<feature type="compositionally biased region" description="Low complexity" evidence="1">
    <location>
        <begin position="24"/>
        <end position="39"/>
    </location>
</feature>
<keyword evidence="3" id="KW-1185">Reference proteome</keyword>
<dbReference type="EMBL" id="UZAG01019180">
    <property type="protein sequence ID" value="VDO42680.1"/>
    <property type="molecule type" value="Genomic_DNA"/>
</dbReference>
<protein>
    <submittedName>
        <fullName evidence="2 4">Uncharacterized protein</fullName>
    </submittedName>
</protein>
<evidence type="ECO:0000313" key="2">
    <source>
        <dbReference type="EMBL" id="VDO42680.1"/>
    </source>
</evidence>
<dbReference type="AlphaFoldDB" id="A0A0R3R367"/>
<reference evidence="2 3" key="2">
    <citation type="submission" date="2018-11" db="EMBL/GenBank/DDBJ databases">
        <authorList>
            <consortium name="Pathogen Informatics"/>
        </authorList>
    </citation>
    <scope>NUCLEOTIDE SEQUENCE [LARGE SCALE GENOMIC DNA]</scope>
</reference>
<name>A0A0R3R367_9BILA</name>
<proteinExistence type="predicted"/>
<dbReference type="Proteomes" id="UP000280834">
    <property type="component" value="Unassembled WGS sequence"/>
</dbReference>